<dbReference type="EMBL" id="SSMQ01000010">
    <property type="protein sequence ID" value="TKD09462.1"/>
    <property type="molecule type" value="Genomic_DNA"/>
</dbReference>
<protein>
    <submittedName>
        <fullName evidence="1">Uncharacterized protein</fullName>
    </submittedName>
</protein>
<comment type="caution">
    <text evidence="1">The sequence shown here is derived from an EMBL/GenBank/DDBJ whole genome shotgun (WGS) entry which is preliminary data.</text>
</comment>
<dbReference type="RefSeq" id="WP_136929135.1">
    <property type="nucleotide sequence ID" value="NZ_SSMQ01000010.1"/>
</dbReference>
<organism evidence="1 2">
    <name type="scientific">Polyangium fumosum</name>
    <dbReference type="NCBI Taxonomy" id="889272"/>
    <lineage>
        <taxon>Bacteria</taxon>
        <taxon>Pseudomonadati</taxon>
        <taxon>Myxococcota</taxon>
        <taxon>Polyangia</taxon>
        <taxon>Polyangiales</taxon>
        <taxon>Polyangiaceae</taxon>
        <taxon>Polyangium</taxon>
    </lineage>
</organism>
<keyword evidence="2" id="KW-1185">Reference proteome</keyword>
<dbReference type="AlphaFoldDB" id="A0A4U1JEH0"/>
<proteinExistence type="predicted"/>
<dbReference type="OrthoDB" id="5499800at2"/>
<accession>A0A4U1JEH0</accession>
<dbReference type="Proteomes" id="UP000309215">
    <property type="component" value="Unassembled WGS sequence"/>
</dbReference>
<gene>
    <name evidence="1" type="ORF">E8A74_12110</name>
</gene>
<name>A0A4U1JEH0_9BACT</name>
<evidence type="ECO:0000313" key="2">
    <source>
        <dbReference type="Proteomes" id="UP000309215"/>
    </source>
</evidence>
<evidence type="ECO:0000313" key="1">
    <source>
        <dbReference type="EMBL" id="TKD09462.1"/>
    </source>
</evidence>
<reference evidence="1 2" key="1">
    <citation type="submission" date="2019-04" db="EMBL/GenBank/DDBJ databases">
        <authorList>
            <person name="Li Y."/>
            <person name="Wang J."/>
        </authorList>
    </citation>
    <scope>NUCLEOTIDE SEQUENCE [LARGE SCALE GENOMIC DNA]</scope>
    <source>
        <strain evidence="1 2">DSM 14668</strain>
    </source>
</reference>
<sequence>MAHTNYVYRILHRPASHARALLNGVPIYDRIVPDNIAPIGPVTHWLVRGENTITVELSPSPRSPLAPDLGPHFEISVRLAEDLDRAIFTWDYPKSVAALSLPIDLPLVGGGVLRIDDDLPDPVYRRGSREEFPVEGTADQRAAVQELYDAFATRDAGRFESAMDLKVSEFERYYGPQPLSRAEAMKRMNEPWVMEPFDAHDLRFDRYVDGRVAYVRRASGKPAVRAQHRDEPTLGWGANFYMTRLDGRWRVFC</sequence>